<gene>
    <name evidence="1" type="ORF">POPTR_015G069301v4</name>
</gene>
<organism evidence="1 2">
    <name type="scientific">Populus trichocarpa</name>
    <name type="common">Western balsam poplar</name>
    <name type="synonym">Populus balsamifera subsp. trichocarpa</name>
    <dbReference type="NCBI Taxonomy" id="3694"/>
    <lineage>
        <taxon>Eukaryota</taxon>
        <taxon>Viridiplantae</taxon>
        <taxon>Streptophyta</taxon>
        <taxon>Embryophyta</taxon>
        <taxon>Tracheophyta</taxon>
        <taxon>Spermatophyta</taxon>
        <taxon>Magnoliopsida</taxon>
        <taxon>eudicotyledons</taxon>
        <taxon>Gunneridae</taxon>
        <taxon>Pentapetalae</taxon>
        <taxon>rosids</taxon>
        <taxon>fabids</taxon>
        <taxon>Malpighiales</taxon>
        <taxon>Salicaceae</taxon>
        <taxon>Saliceae</taxon>
        <taxon>Populus</taxon>
    </lineage>
</organism>
<evidence type="ECO:0000313" key="1">
    <source>
        <dbReference type="EMBL" id="KAI9381201.1"/>
    </source>
</evidence>
<accession>A0ACC0RXK6</accession>
<name>A0ACC0RXK6_POPTR</name>
<protein>
    <submittedName>
        <fullName evidence="1">Uncharacterized protein</fullName>
    </submittedName>
</protein>
<proteinExistence type="predicted"/>
<reference evidence="1 2" key="1">
    <citation type="journal article" date="2006" name="Science">
        <title>The genome of black cottonwood, Populus trichocarpa (Torr. &amp; Gray).</title>
        <authorList>
            <person name="Tuskan G.A."/>
            <person name="Difazio S."/>
            <person name="Jansson S."/>
            <person name="Bohlmann J."/>
            <person name="Grigoriev I."/>
            <person name="Hellsten U."/>
            <person name="Putnam N."/>
            <person name="Ralph S."/>
            <person name="Rombauts S."/>
            <person name="Salamov A."/>
            <person name="Schein J."/>
            <person name="Sterck L."/>
            <person name="Aerts A."/>
            <person name="Bhalerao R.R."/>
            <person name="Bhalerao R.P."/>
            <person name="Blaudez D."/>
            <person name="Boerjan W."/>
            <person name="Brun A."/>
            <person name="Brunner A."/>
            <person name="Busov V."/>
            <person name="Campbell M."/>
            <person name="Carlson J."/>
            <person name="Chalot M."/>
            <person name="Chapman J."/>
            <person name="Chen G.L."/>
            <person name="Cooper D."/>
            <person name="Coutinho P.M."/>
            <person name="Couturier J."/>
            <person name="Covert S."/>
            <person name="Cronk Q."/>
            <person name="Cunningham R."/>
            <person name="Davis J."/>
            <person name="Degroeve S."/>
            <person name="Dejardin A."/>
            <person name="Depamphilis C."/>
            <person name="Detter J."/>
            <person name="Dirks B."/>
            <person name="Dubchak I."/>
            <person name="Duplessis S."/>
            <person name="Ehlting J."/>
            <person name="Ellis B."/>
            <person name="Gendler K."/>
            <person name="Goodstein D."/>
            <person name="Gribskov M."/>
            <person name="Grimwood J."/>
            <person name="Groover A."/>
            <person name="Gunter L."/>
            <person name="Hamberger B."/>
            <person name="Heinze B."/>
            <person name="Helariutta Y."/>
            <person name="Henrissat B."/>
            <person name="Holligan D."/>
            <person name="Holt R."/>
            <person name="Huang W."/>
            <person name="Islam-Faridi N."/>
            <person name="Jones S."/>
            <person name="Jones-Rhoades M."/>
            <person name="Jorgensen R."/>
            <person name="Joshi C."/>
            <person name="Kangasjarvi J."/>
            <person name="Karlsson J."/>
            <person name="Kelleher C."/>
            <person name="Kirkpatrick R."/>
            <person name="Kirst M."/>
            <person name="Kohler A."/>
            <person name="Kalluri U."/>
            <person name="Larimer F."/>
            <person name="Leebens-Mack J."/>
            <person name="Leple J.C."/>
            <person name="Locascio P."/>
            <person name="Lou Y."/>
            <person name="Lucas S."/>
            <person name="Martin F."/>
            <person name="Montanini B."/>
            <person name="Napoli C."/>
            <person name="Nelson D.R."/>
            <person name="Nelson C."/>
            <person name="Nieminen K."/>
            <person name="Nilsson O."/>
            <person name="Pereda V."/>
            <person name="Peter G."/>
            <person name="Philippe R."/>
            <person name="Pilate G."/>
            <person name="Poliakov A."/>
            <person name="Razumovskaya J."/>
            <person name="Richardson P."/>
            <person name="Rinaldi C."/>
            <person name="Ritland K."/>
            <person name="Rouze P."/>
            <person name="Ryaboy D."/>
            <person name="Schmutz J."/>
            <person name="Schrader J."/>
            <person name="Segerman B."/>
            <person name="Shin H."/>
            <person name="Siddiqui A."/>
            <person name="Sterky F."/>
            <person name="Terry A."/>
            <person name="Tsai C.J."/>
            <person name="Uberbacher E."/>
            <person name="Unneberg P."/>
            <person name="Vahala J."/>
            <person name="Wall K."/>
            <person name="Wessler S."/>
            <person name="Yang G."/>
            <person name="Yin T."/>
            <person name="Douglas C."/>
            <person name="Marra M."/>
            <person name="Sandberg G."/>
            <person name="Van de Peer Y."/>
            <person name="Rokhsar D."/>
        </authorList>
    </citation>
    <scope>NUCLEOTIDE SEQUENCE [LARGE SCALE GENOMIC DNA]</scope>
    <source>
        <strain evidence="2">cv. Nisqually</strain>
    </source>
</reference>
<comment type="caution">
    <text evidence="1">The sequence shown here is derived from an EMBL/GenBank/DDBJ whole genome shotgun (WGS) entry which is preliminary data.</text>
</comment>
<evidence type="ECO:0000313" key="2">
    <source>
        <dbReference type="Proteomes" id="UP000006729"/>
    </source>
</evidence>
<dbReference type="EMBL" id="CM009304">
    <property type="protein sequence ID" value="KAI9381201.1"/>
    <property type="molecule type" value="Genomic_DNA"/>
</dbReference>
<sequence>MLLGDFKSILSQDDKHNGDLISNYETSDFREFCSDLGLVDLNSTGCYFTWTNGTVWTKIDRVMVNIHWFSLQQMTHVHFGTSRAFSDHSPATVQLGIWEFHGKQNFKFYNMWATHPQFLEIISQHWSLDIYGTHIYILCNKLKQLNGALKSLNNLHFSHISKRVARAEKTWMILSFFYRMTGIMVIS</sequence>
<keyword evidence="2" id="KW-1185">Reference proteome</keyword>
<dbReference type="Proteomes" id="UP000006729">
    <property type="component" value="Chromosome 15"/>
</dbReference>